<dbReference type="FunCoup" id="A0A6P8J4Z8">
    <property type="interactions" value="1388"/>
</dbReference>
<gene>
    <name evidence="4" type="primary">LOC116307057</name>
</gene>
<dbReference type="KEGG" id="aten:116307057"/>
<keyword evidence="3" id="KW-1185">Reference proteome</keyword>
<dbReference type="GO" id="GO:0035735">
    <property type="term" value="P:intraciliary transport involved in cilium assembly"/>
    <property type="evidence" value="ECO:0007669"/>
    <property type="project" value="InterPro"/>
</dbReference>
<feature type="compositionally biased region" description="Basic and acidic residues" evidence="2">
    <location>
        <begin position="574"/>
        <end position="585"/>
    </location>
</feature>
<dbReference type="AlphaFoldDB" id="A0A6P8J4Z8"/>
<dbReference type="RefSeq" id="XP_031573058.1">
    <property type="nucleotide sequence ID" value="XM_031717198.1"/>
</dbReference>
<organism evidence="3 4">
    <name type="scientific">Actinia tenebrosa</name>
    <name type="common">Australian red waratah sea anemone</name>
    <dbReference type="NCBI Taxonomy" id="6105"/>
    <lineage>
        <taxon>Eukaryota</taxon>
        <taxon>Metazoa</taxon>
        <taxon>Cnidaria</taxon>
        <taxon>Anthozoa</taxon>
        <taxon>Hexacorallia</taxon>
        <taxon>Actiniaria</taxon>
        <taxon>Actiniidae</taxon>
        <taxon>Actinia</taxon>
    </lineage>
</organism>
<dbReference type="CDD" id="cd23767">
    <property type="entry name" value="IQCD"/>
    <property type="match status" value="1"/>
</dbReference>
<feature type="region of interest" description="Disordered" evidence="2">
    <location>
        <begin position="1"/>
        <end position="256"/>
    </location>
</feature>
<name>A0A6P8J4Z8_ACTTE</name>
<protein>
    <submittedName>
        <fullName evidence="4">Centrosomal protein of 131 kDa-like</fullName>
    </submittedName>
</protein>
<feature type="compositionally biased region" description="Polar residues" evidence="2">
    <location>
        <begin position="446"/>
        <end position="459"/>
    </location>
</feature>
<evidence type="ECO:0000313" key="4">
    <source>
        <dbReference type="RefSeq" id="XP_031573058.1"/>
    </source>
</evidence>
<dbReference type="PANTHER" id="PTHR31540:SF1">
    <property type="entry name" value="CENTROSOMAL PROTEIN OF 131 KDA"/>
    <property type="match status" value="1"/>
</dbReference>
<feature type="compositionally biased region" description="Basic and acidic residues" evidence="2">
    <location>
        <begin position="134"/>
        <end position="145"/>
    </location>
</feature>
<dbReference type="GO" id="GO:0010824">
    <property type="term" value="P:regulation of centrosome duplication"/>
    <property type="evidence" value="ECO:0007669"/>
    <property type="project" value="TreeGrafter"/>
</dbReference>
<dbReference type="InParanoid" id="A0A6P8J4Z8"/>
<feature type="compositionally biased region" description="Basic and acidic residues" evidence="2">
    <location>
        <begin position="307"/>
        <end position="322"/>
    </location>
</feature>
<evidence type="ECO:0000256" key="1">
    <source>
        <dbReference type="SAM" id="Coils"/>
    </source>
</evidence>
<evidence type="ECO:0000256" key="2">
    <source>
        <dbReference type="SAM" id="MobiDB-lite"/>
    </source>
</evidence>
<feature type="compositionally biased region" description="Polar residues" evidence="2">
    <location>
        <begin position="97"/>
        <end position="118"/>
    </location>
</feature>
<dbReference type="Proteomes" id="UP000515163">
    <property type="component" value="Unplaced"/>
</dbReference>
<feature type="compositionally biased region" description="Basic and acidic residues" evidence="2">
    <location>
        <begin position="59"/>
        <end position="68"/>
    </location>
</feature>
<feature type="region of interest" description="Disordered" evidence="2">
    <location>
        <begin position="560"/>
        <end position="585"/>
    </location>
</feature>
<feature type="coiled-coil region" evidence="1">
    <location>
        <begin position="760"/>
        <end position="872"/>
    </location>
</feature>
<keyword evidence="1" id="KW-0175">Coiled coil</keyword>
<evidence type="ECO:0000313" key="3">
    <source>
        <dbReference type="Proteomes" id="UP000515163"/>
    </source>
</evidence>
<feature type="coiled-coil region" evidence="1">
    <location>
        <begin position="941"/>
        <end position="1119"/>
    </location>
</feature>
<feature type="compositionally biased region" description="Polar residues" evidence="2">
    <location>
        <begin position="376"/>
        <end position="391"/>
    </location>
</feature>
<feature type="region of interest" description="Disordered" evidence="2">
    <location>
        <begin position="286"/>
        <end position="496"/>
    </location>
</feature>
<dbReference type="OrthoDB" id="197735at2759"/>
<feature type="compositionally biased region" description="Basic and acidic residues" evidence="2">
    <location>
        <begin position="200"/>
        <end position="209"/>
    </location>
</feature>
<dbReference type="GO" id="GO:0005929">
    <property type="term" value="C:cilium"/>
    <property type="evidence" value="ECO:0007669"/>
    <property type="project" value="GOC"/>
</dbReference>
<reference evidence="4" key="1">
    <citation type="submission" date="2025-08" db="UniProtKB">
        <authorList>
            <consortium name="RefSeq"/>
        </authorList>
    </citation>
    <scope>IDENTIFICATION</scope>
    <source>
        <tissue evidence="4">Tentacle</tissue>
    </source>
</reference>
<feature type="compositionally biased region" description="Polar residues" evidence="2">
    <location>
        <begin position="1"/>
        <end position="54"/>
    </location>
</feature>
<dbReference type="GeneID" id="116307057"/>
<dbReference type="InterPro" id="IPR030465">
    <property type="entry name" value="CEP131"/>
</dbReference>
<dbReference type="PANTHER" id="PTHR31540">
    <property type="entry name" value="CENTROSOMAL PROTEIN OF 131 KDA"/>
    <property type="match status" value="1"/>
</dbReference>
<feature type="compositionally biased region" description="Basic residues" evidence="2">
    <location>
        <begin position="361"/>
        <end position="371"/>
    </location>
</feature>
<dbReference type="InterPro" id="IPR000048">
    <property type="entry name" value="IQ_motif_EF-hand-BS"/>
</dbReference>
<sequence>MASKKSFSTGSLGNTRPTSAKGTRTSGTKGKLSSRSNISNADSEFSDLSITGSQKKVAKKTEQHRNDVRSSVPGRPLSDMAGSDSDRTTSSSGARSKTYNVNEQGNMRYSEGKTSSGRPRSKHKRDLASVFKNKPPDLDSCRPESDQLPTEDIDDWWPGSNHVPKVPPLHNLISPSEEKDYNWWDNLNDDQPHDAAQNHWPKDMQHDPLVDALNDMLNSPANEGNKNDHGIIEGESKESPVPKLKFGNLSEDDSGSVKQNAAAIMIQKWYRGWSVRRKTGKSAVKRILGQKKVQKERQSFDHLGSMEAKEAEKAKRREEKARLARQAAIKELQNKREEKRQENQRKAEEEIVFLQSSGVISKKKSSTKQKPKATGTKRNNNQSALNNSPGVSTAAGRREKDDNRPATGSSTARKLDELFQEDVRTIQVAKSTAITEDTPETDRTESTIQNVKSEGASKSTFEDLLESLKQLEQQPENPSAADSGSKYDEWVEQLTARMDDGNKQRYLSAENLDQLSQNKTDTENGAALSAEKLQTIINFLDEVEKAEEITLSEIHQSREEAISRGLTSPSANIDEAKQKEREEARSELVKKEMAALESMSANAADVTNAMMAMKIELEEKKRTNELLQRALNQQRDFSLRQGKESEKDAKQRLAIQKQEYEATIQRHLTFIDQLIDDKKILGERCEELLSKMKTVDKKYTDKIKTLEENHAVEMKKQKEVIMAAEKLRREKWIAEKTQQIKEVTVKGLEPDIQKLIAKHKAELKKLRSSHQAELLEADERAGRRYIQQIEELREQLEREKENACTKERELAQQRLEKQMEQEEQAYQQQRRRLYSDLQEEKERMAAQAQRQRQELDETVAELQESHKTVLAELQRSHEKAIADIENKHQFEMRDLKEKLEIEKQAWIENYMKKQDAVLLTKERELKEGVREARDREIEMVITRLEEETAASREECERAAENRIKRIRNKYESEMKELERSESNMQQKCNSLKEQLLEAEGEVTRLRSQHKQITHQKEDVEKVLSKLQEERGKVADIIRQEFADRLITTEEDNKRLKTEVSEMRARHRLDTDRITREKEQEMEQLHQRVKQAISRKDETVKALQEQQQAAMKRADHLELLLQQQRKKLLP</sequence>
<dbReference type="GO" id="GO:0034451">
    <property type="term" value="C:centriolar satellite"/>
    <property type="evidence" value="ECO:0007669"/>
    <property type="project" value="TreeGrafter"/>
</dbReference>
<dbReference type="SMART" id="SM00015">
    <property type="entry name" value="IQ"/>
    <property type="match status" value="1"/>
</dbReference>
<feature type="compositionally biased region" description="Basic and acidic residues" evidence="2">
    <location>
        <begin position="413"/>
        <end position="424"/>
    </location>
</feature>
<proteinExistence type="predicted"/>
<dbReference type="PROSITE" id="PS50096">
    <property type="entry name" value="IQ"/>
    <property type="match status" value="1"/>
</dbReference>
<accession>A0A6P8J4Z8</accession>
<feature type="compositionally biased region" description="Polar residues" evidence="2">
    <location>
        <begin position="470"/>
        <end position="482"/>
    </location>
</feature>
<feature type="compositionally biased region" description="Basic and acidic residues" evidence="2">
    <location>
        <begin position="225"/>
        <end position="240"/>
    </location>
</feature>
<dbReference type="Pfam" id="PF00612">
    <property type="entry name" value="IQ"/>
    <property type="match status" value="1"/>
</dbReference>
<feature type="compositionally biased region" description="Basic and acidic residues" evidence="2">
    <location>
        <begin position="332"/>
        <end position="349"/>
    </location>
</feature>